<dbReference type="Proteomes" id="UP000030710">
    <property type="component" value="Unassembled WGS sequence"/>
</dbReference>
<evidence type="ECO:0000313" key="3">
    <source>
        <dbReference type="Proteomes" id="UP000030710"/>
    </source>
</evidence>
<dbReference type="RefSeq" id="WP_021053823.1">
    <property type="nucleotide sequence ID" value="NZ_KE356561.1"/>
</dbReference>
<dbReference type="HOGENOM" id="CLU_2949260_0_0_2"/>
<accession>U1NBR3</accession>
<evidence type="ECO:0008006" key="4">
    <source>
        <dbReference type="Google" id="ProtNLM"/>
    </source>
</evidence>
<dbReference type="STRING" id="1238425.J07HQW2_00764"/>
<gene>
    <name evidence="2" type="ORF">J07HQW2_00764</name>
</gene>
<evidence type="ECO:0000313" key="2">
    <source>
        <dbReference type="EMBL" id="ERG94330.1"/>
    </source>
</evidence>
<dbReference type="EMBL" id="KE356561">
    <property type="protein sequence ID" value="ERG94330.1"/>
    <property type="molecule type" value="Genomic_DNA"/>
</dbReference>
<feature type="transmembrane region" description="Helical" evidence="1">
    <location>
        <begin position="12"/>
        <end position="42"/>
    </location>
</feature>
<keyword evidence="1" id="KW-0472">Membrane</keyword>
<name>U1NBR3_9EURY</name>
<keyword evidence="1" id="KW-1133">Transmembrane helix</keyword>
<reference evidence="2 3" key="1">
    <citation type="journal article" date="2013" name="PLoS ONE">
        <title>Assembly-driven community genomics of a hypersaline microbial ecosystem.</title>
        <authorList>
            <person name="Podell S."/>
            <person name="Ugalde J.A."/>
            <person name="Narasingarao P."/>
            <person name="Banfield J.F."/>
            <person name="Heidelberg K.B."/>
            <person name="Allen E.E."/>
        </authorList>
    </citation>
    <scope>NUCLEOTIDE SEQUENCE [LARGE SCALE GENOMIC DNA]</scope>
    <source>
        <strain evidence="3">J07HQW2</strain>
    </source>
</reference>
<keyword evidence="1" id="KW-0812">Transmembrane</keyword>
<organism evidence="2 3">
    <name type="scientific">Haloquadratum walsbyi J07HQW2</name>
    <dbReference type="NCBI Taxonomy" id="1238425"/>
    <lineage>
        <taxon>Archaea</taxon>
        <taxon>Methanobacteriati</taxon>
        <taxon>Methanobacteriota</taxon>
        <taxon>Stenosarchaea group</taxon>
        <taxon>Halobacteria</taxon>
        <taxon>Halobacteriales</taxon>
        <taxon>Haloferacaceae</taxon>
        <taxon>Haloquadratum</taxon>
    </lineage>
</organism>
<protein>
    <recommendedName>
        <fullName evidence="4">CAAX amino terminal protease family</fullName>
    </recommendedName>
</protein>
<proteinExistence type="predicted"/>
<dbReference type="AlphaFoldDB" id="U1NBR3"/>
<sequence length="59" mass="6276">MMFGIEAEMIVVVLLGGVAVPYAPLSSYIFTFGVTLFLAGALEELGWRGFLQPPSLAAI</sequence>
<evidence type="ECO:0000256" key="1">
    <source>
        <dbReference type="SAM" id="Phobius"/>
    </source>
</evidence>